<feature type="domain" description="HTH cro/C1-type" evidence="2">
    <location>
        <begin position="9"/>
        <end position="63"/>
    </location>
</feature>
<dbReference type="Gene3D" id="1.10.260.40">
    <property type="entry name" value="lambda repressor-like DNA-binding domains"/>
    <property type="match status" value="1"/>
</dbReference>
<dbReference type="Proteomes" id="UP000654670">
    <property type="component" value="Unassembled WGS sequence"/>
</dbReference>
<evidence type="ECO:0000256" key="1">
    <source>
        <dbReference type="ARBA" id="ARBA00023125"/>
    </source>
</evidence>
<dbReference type="GO" id="GO:0003677">
    <property type="term" value="F:DNA binding"/>
    <property type="evidence" value="ECO:0007669"/>
    <property type="project" value="UniProtKB-KW"/>
</dbReference>
<organism evidence="3 4">
    <name type="scientific">Sporolactobacillus putidus</name>
    <dbReference type="NCBI Taxonomy" id="492735"/>
    <lineage>
        <taxon>Bacteria</taxon>
        <taxon>Bacillati</taxon>
        <taxon>Bacillota</taxon>
        <taxon>Bacilli</taxon>
        <taxon>Bacillales</taxon>
        <taxon>Sporolactobacillaceae</taxon>
        <taxon>Sporolactobacillus</taxon>
    </lineage>
</organism>
<dbReference type="InterPro" id="IPR010982">
    <property type="entry name" value="Lambda_DNA-bd_dom_sf"/>
</dbReference>
<reference evidence="3" key="1">
    <citation type="journal article" date="2014" name="Int. J. Syst. Evol. Microbiol.">
        <title>Complete genome sequence of Corynebacterium casei LMG S-19264T (=DSM 44701T), isolated from a smear-ripened cheese.</title>
        <authorList>
            <consortium name="US DOE Joint Genome Institute (JGI-PGF)"/>
            <person name="Walter F."/>
            <person name="Albersmeier A."/>
            <person name="Kalinowski J."/>
            <person name="Ruckert C."/>
        </authorList>
    </citation>
    <scope>NUCLEOTIDE SEQUENCE</scope>
    <source>
        <strain evidence="3">JCM 15325</strain>
    </source>
</reference>
<dbReference type="SUPFAM" id="SSF47413">
    <property type="entry name" value="lambda repressor-like DNA-binding domains"/>
    <property type="match status" value="1"/>
</dbReference>
<reference evidence="3" key="2">
    <citation type="submission" date="2020-09" db="EMBL/GenBank/DDBJ databases">
        <authorList>
            <person name="Sun Q."/>
            <person name="Ohkuma M."/>
        </authorList>
    </citation>
    <scope>NUCLEOTIDE SEQUENCE</scope>
    <source>
        <strain evidence="3">JCM 15325</strain>
    </source>
</reference>
<dbReference type="RefSeq" id="WP_188802629.1">
    <property type="nucleotide sequence ID" value="NZ_BMOK01000006.1"/>
</dbReference>
<dbReference type="PANTHER" id="PTHR46558">
    <property type="entry name" value="TRACRIPTIONAL REGULATORY PROTEIN-RELATED-RELATED"/>
    <property type="match status" value="1"/>
</dbReference>
<evidence type="ECO:0000313" key="4">
    <source>
        <dbReference type="Proteomes" id="UP000654670"/>
    </source>
</evidence>
<protein>
    <recommendedName>
        <fullName evidence="2">HTH cro/C1-type domain-containing protein</fullName>
    </recommendedName>
</protein>
<keyword evidence="1" id="KW-0238">DNA-binding</keyword>
<dbReference type="EMBL" id="BMOK01000006">
    <property type="protein sequence ID" value="GGL53130.1"/>
    <property type="molecule type" value="Genomic_DNA"/>
</dbReference>
<keyword evidence="4" id="KW-1185">Reference proteome</keyword>
<gene>
    <name evidence="3" type="ORF">GCM10007968_16440</name>
</gene>
<comment type="caution">
    <text evidence="3">The sequence shown here is derived from an EMBL/GenBank/DDBJ whole genome shotgun (WGS) entry which is preliminary data.</text>
</comment>
<evidence type="ECO:0000259" key="2">
    <source>
        <dbReference type="PROSITE" id="PS50943"/>
    </source>
</evidence>
<evidence type="ECO:0000313" key="3">
    <source>
        <dbReference type="EMBL" id="GGL53130.1"/>
    </source>
</evidence>
<dbReference type="AlphaFoldDB" id="A0A917S2G4"/>
<dbReference type="PANTHER" id="PTHR46558:SF11">
    <property type="entry name" value="HTH-TYPE TRANSCRIPTIONAL REGULATOR XRE"/>
    <property type="match status" value="1"/>
</dbReference>
<proteinExistence type="predicted"/>
<dbReference type="InterPro" id="IPR001387">
    <property type="entry name" value="Cro/C1-type_HTH"/>
</dbReference>
<sequence length="122" mass="14281">MRNTLGSRIRFLRDEKNLSQVEMADQLKISNVQLSRYESGARKPDPDMLVQIADYLNVSTDFLLGRTSSIHEPQSAYLSREDVQLIERLRQIPGLFPFIQELPDHPEETVQLMKIWEILRKQ</sequence>
<dbReference type="Pfam" id="PF01381">
    <property type="entry name" value="HTH_3"/>
    <property type="match status" value="1"/>
</dbReference>
<accession>A0A917S2G4</accession>
<dbReference type="SMART" id="SM00530">
    <property type="entry name" value="HTH_XRE"/>
    <property type="match status" value="1"/>
</dbReference>
<dbReference type="PROSITE" id="PS50943">
    <property type="entry name" value="HTH_CROC1"/>
    <property type="match status" value="1"/>
</dbReference>
<name>A0A917S2G4_9BACL</name>
<dbReference type="CDD" id="cd00093">
    <property type="entry name" value="HTH_XRE"/>
    <property type="match status" value="1"/>
</dbReference>